<evidence type="ECO:0000313" key="4">
    <source>
        <dbReference type="Proteomes" id="UP000199649"/>
    </source>
</evidence>
<keyword evidence="2" id="KW-0472">Membrane</keyword>
<evidence type="ECO:0000256" key="1">
    <source>
        <dbReference type="SAM" id="MobiDB-lite"/>
    </source>
</evidence>
<feature type="transmembrane region" description="Helical" evidence="2">
    <location>
        <begin position="143"/>
        <end position="161"/>
    </location>
</feature>
<feature type="compositionally biased region" description="Low complexity" evidence="1">
    <location>
        <begin position="216"/>
        <end position="251"/>
    </location>
</feature>
<accession>A0A1H1M0I4</accession>
<reference evidence="4" key="1">
    <citation type="submission" date="2016-10" db="EMBL/GenBank/DDBJ databases">
        <authorList>
            <person name="Varghese N."/>
            <person name="Submissions S."/>
        </authorList>
    </citation>
    <scope>NUCLEOTIDE SEQUENCE [LARGE SCALE GENOMIC DNA]</scope>
    <source>
        <strain evidence="4">DSM 22965</strain>
    </source>
</reference>
<name>A0A1H1M0I4_9MICO</name>
<feature type="transmembrane region" description="Helical" evidence="2">
    <location>
        <begin position="181"/>
        <end position="203"/>
    </location>
</feature>
<evidence type="ECO:0008006" key="5">
    <source>
        <dbReference type="Google" id="ProtNLM"/>
    </source>
</evidence>
<protein>
    <recommendedName>
        <fullName evidence="5">FAR-17a/AIG1-like protein</fullName>
    </recommendedName>
</protein>
<dbReference type="AlphaFoldDB" id="A0A1H1M0I4"/>
<evidence type="ECO:0000256" key="2">
    <source>
        <dbReference type="SAM" id="Phobius"/>
    </source>
</evidence>
<dbReference type="NCBIfam" id="NF038065">
    <property type="entry name" value="Pr6Pr"/>
    <property type="match status" value="1"/>
</dbReference>
<gene>
    <name evidence="3" type="ORF">SAMN04489719_0815</name>
</gene>
<keyword evidence="2" id="KW-1133">Transmembrane helix</keyword>
<proteinExistence type="predicted"/>
<dbReference type="EMBL" id="LT629734">
    <property type="protein sequence ID" value="SDR80160.1"/>
    <property type="molecule type" value="Genomic_DNA"/>
</dbReference>
<organism evidence="3 4">
    <name type="scientific">Agrococcus carbonis</name>
    <dbReference type="NCBI Taxonomy" id="684552"/>
    <lineage>
        <taxon>Bacteria</taxon>
        <taxon>Bacillati</taxon>
        <taxon>Actinomycetota</taxon>
        <taxon>Actinomycetes</taxon>
        <taxon>Micrococcales</taxon>
        <taxon>Microbacteriaceae</taxon>
        <taxon>Agrococcus</taxon>
    </lineage>
</organism>
<evidence type="ECO:0000313" key="3">
    <source>
        <dbReference type="EMBL" id="SDR80160.1"/>
    </source>
</evidence>
<sequence>MHRRWPLHDSATPVVAWRIVILLLAAFAEAWNIKNMLESGERASEHFAYFTVQSNLLVIVLMLWMLAVPEARRPAWFDHVRGAITAYVVLAGLVYAVLLAEPDEVWSWTIDFTNAAQHRFVPWMVGLDWLLVPTARRIRVARAGWWMAYPVAYLGCAWLRGGLVDGWFPYPFLDPGEHGGWAGLVWPTGQVLIAFLVGILVVASVGRLRYRPPVPSAGSSGPSAPPRRSASSLAASASSTSSSPTSNSSAP</sequence>
<keyword evidence="4" id="KW-1185">Reference proteome</keyword>
<feature type="transmembrane region" description="Helical" evidence="2">
    <location>
        <begin position="46"/>
        <end position="68"/>
    </location>
</feature>
<dbReference type="Proteomes" id="UP000199649">
    <property type="component" value="Chromosome I"/>
</dbReference>
<keyword evidence="2" id="KW-0812">Transmembrane</keyword>
<feature type="transmembrane region" description="Helical" evidence="2">
    <location>
        <begin position="80"/>
        <end position="100"/>
    </location>
</feature>
<feature type="region of interest" description="Disordered" evidence="1">
    <location>
        <begin position="213"/>
        <end position="251"/>
    </location>
</feature>
<dbReference type="STRING" id="684552.SAMN04489719_0815"/>
<dbReference type="InterPro" id="IPR049713">
    <property type="entry name" value="Pr6Pr-like"/>
</dbReference>